<dbReference type="GeneID" id="6750098"/>
<dbReference type="RefSeq" id="XP_002108154.1">
    <property type="nucleotide sequence ID" value="XM_002108118.1"/>
</dbReference>
<keyword evidence="1" id="KW-0418">Kinase</keyword>
<dbReference type="STRING" id="10228.B3RI05"/>
<dbReference type="AlphaFoldDB" id="B3RI05"/>
<keyword evidence="1" id="KW-0808">Transferase</keyword>
<dbReference type="CTD" id="6750098"/>
<dbReference type="SUPFAM" id="SSF56104">
    <property type="entry name" value="SAICAR synthase-like"/>
    <property type="match status" value="1"/>
</dbReference>
<dbReference type="SMART" id="SM00330">
    <property type="entry name" value="PIPKc"/>
    <property type="match status" value="1"/>
</dbReference>
<evidence type="ECO:0000313" key="3">
    <source>
        <dbReference type="EMBL" id="EDV28952.1"/>
    </source>
</evidence>
<feature type="non-terminal residue" evidence="3">
    <location>
        <position position="1"/>
    </location>
</feature>
<dbReference type="HOGENOM" id="CLU_004312_5_2_1"/>
<dbReference type="OMA" id="FMCNAEV"/>
<organism evidence="3 4">
    <name type="scientific">Trichoplax adhaerens</name>
    <name type="common">Trichoplax reptans</name>
    <dbReference type="NCBI Taxonomy" id="10228"/>
    <lineage>
        <taxon>Eukaryota</taxon>
        <taxon>Metazoa</taxon>
        <taxon>Placozoa</taxon>
        <taxon>Uniplacotomia</taxon>
        <taxon>Trichoplacea</taxon>
        <taxon>Trichoplacidae</taxon>
        <taxon>Trichoplax</taxon>
    </lineage>
</organism>
<dbReference type="Gene3D" id="3.30.800.10">
    <property type="entry name" value="Phosphatidylinositol Phosphate Kinase II Beta"/>
    <property type="match status" value="1"/>
</dbReference>
<name>B3RI05_TRIAD</name>
<evidence type="ECO:0000313" key="4">
    <source>
        <dbReference type="Proteomes" id="UP000009022"/>
    </source>
</evidence>
<dbReference type="Pfam" id="PF01504">
    <property type="entry name" value="PIP5K"/>
    <property type="match status" value="1"/>
</dbReference>
<accession>B3RI05</accession>
<dbReference type="OrthoDB" id="70770at2759"/>
<dbReference type="FunCoup" id="B3RI05">
    <property type="interactions" value="2083"/>
</dbReference>
<dbReference type="GO" id="GO:0016308">
    <property type="term" value="F:1-phosphatidylinositol-4-phosphate 5-kinase activity"/>
    <property type="evidence" value="ECO:0000318"/>
    <property type="project" value="GO_Central"/>
</dbReference>
<dbReference type="InterPro" id="IPR027483">
    <property type="entry name" value="PInositol-4-P-4/5-kinase_C_sf"/>
</dbReference>
<dbReference type="InterPro" id="IPR002498">
    <property type="entry name" value="PInositol-4-P-4/5-kinase_core"/>
</dbReference>
<dbReference type="GO" id="GO:0005886">
    <property type="term" value="C:plasma membrane"/>
    <property type="evidence" value="ECO:0000318"/>
    <property type="project" value="GO_Central"/>
</dbReference>
<dbReference type="PANTHER" id="PTHR23086:SF101">
    <property type="entry name" value="LP03320P-RELATED"/>
    <property type="match status" value="1"/>
</dbReference>
<dbReference type="CDD" id="cd17301">
    <property type="entry name" value="PIPKc_PIP5KI"/>
    <property type="match status" value="1"/>
</dbReference>
<dbReference type="eggNOG" id="KOG0229">
    <property type="taxonomic scope" value="Eukaryota"/>
</dbReference>
<protein>
    <recommendedName>
        <fullName evidence="2">PIPK domain-containing protein</fullName>
    </recommendedName>
</protein>
<evidence type="ECO:0000259" key="2">
    <source>
        <dbReference type="PROSITE" id="PS51455"/>
    </source>
</evidence>
<dbReference type="PANTHER" id="PTHR23086">
    <property type="entry name" value="PHOSPHATIDYLINOSITOL-4-PHOSPHATE 5-KINASE"/>
    <property type="match status" value="1"/>
</dbReference>
<dbReference type="PhylomeDB" id="B3RI05"/>
<reference evidence="3 4" key="1">
    <citation type="journal article" date="2008" name="Nature">
        <title>The Trichoplax genome and the nature of placozoans.</title>
        <authorList>
            <person name="Srivastava M."/>
            <person name="Begovic E."/>
            <person name="Chapman J."/>
            <person name="Putnam N.H."/>
            <person name="Hellsten U."/>
            <person name="Kawashima T."/>
            <person name="Kuo A."/>
            <person name="Mitros T."/>
            <person name="Salamov A."/>
            <person name="Carpenter M.L."/>
            <person name="Signorovitch A.Y."/>
            <person name="Moreno M.A."/>
            <person name="Kamm K."/>
            <person name="Grimwood J."/>
            <person name="Schmutz J."/>
            <person name="Shapiro H."/>
            <person name="Grigoriev I.V."/>
            <person name="Buss L.W."/>
            <person name="Schierwater B."/>
            <person name="Dellaporta S.L."/>
            <person name="Rokhsar D.S."/>
        </authorList>
    </citation>
    <scope>NUCLEOTIDE SEQUENCE [LARGE SCALE GENOMIC DNA]</scope>
    <source>
        <strain evidence="3 4">Grell-BS-1999</strain>
    </source>
</reference>
<dbReference type="GO" id="GO:0046854">
    <property type="term" value="P:phosphatidylinositol phosphate biosynthetic process"/>
    <property type="evidence" value="ECO:0000318"/>
    <property type="project" value="GO_Central"/>
</dbReference>
<dbReference type="KEGG" id="tad:TRIADDRAFT_19797"/>
<evidence type="ECO:0000256" key="1">
    <source>
        <dbReference type="PROSITE-ProRule" id="PRU00781"/>
    </source>
</evidence>
<keyword evidence="4" id="KW-1185">Reference proteome</keyword>
<keyword evidence="1" id="KW-0547">Nucleotide-binding</keyword>
<dbReference type="InterPro" id="IPR027484">
    <property type="entry name" value="PInositol-4-P-5-kinase_N"/>
</dbReference>
<dbReference type="InterPro" id="IPR023610">
    <property type="entry name" value="PInositol-4/5-P-5/4-kinase"/>
</dbReference>
<gene>
    <name evidence="3" type="ORF">TRIADDRAFT_19797</name>
</gene>
<feature type="domain" description="PIPK" evidence="2">
    <location>
        <begin position="1"/>
        <end position="355"/>
    </location>
</feature>
<dbReference type="GO" id="GO:0005524">
    <property type="term" value="F:ATP binding"/>
    <property type="evidence" value="ECO:0007669"/>
    <property type="project" value="UniProtKB-UniRule"/>
</dbReference>
<keyword evidence="1" id="KW-0067">ATP-binding</keyword>
<proteinExistence type="predicted"/>
<dbReference type="EMBL" id="DS985241">
    <property type="protein sequence ID" value="EDV28952.1"/>
    <property type="molecule type" value="Genomic_DNA"/>
</dbReference>
<dbReference type="Proteomes" id="UP000009022">
    <property type="component" value="Unassembled WGS sequence"/>
</dbReference>
<dbReference type="Gene3D" id="3.30.810.10">
    <property type="entry name" value="2-Layer Sandwich"/>
    <property type="match status" value="1"/>
</dbReference>
<sequence>TPSDISTALQLGIEHSVGKLSSKHERDVLMQDFQDIDVVFFPRDGSTSTPAHHHADFTFKTYAPIAFRFFRELFGIKPQDFMISMCDKRLKEIRNPGASGSLFFLTNDDRFIIKTVQKKEAQFLQELLPGYYLNFSQNKKTLLPKFFGLYSYSTSSGQRNIRIVVMNNLLPSVYQYQVKFDLKGSTHKRKASKNEREKKCPTLKDLDFKTELPEGFGVDPTIYDSLTRTLERDVRVLRSFKIMDYSLLIGVHKLTEVSRSWSVSEADSRLRSASGGASSIDAVTATARLGRIHAYTTSGEAVMLFIGIIDILQSYRFIKKLEHTYKSILHDGDAVSVTSPGFYSERFVNFCKSSVFTKRIGKKLRYYYL</sequence>
<dbReference type="PROSITE" id="PS51455">
    <property type="entry name" value="PIPK"/>
    <property type="match status" value="1"/>
</dbReference>
<dbReference type="InParanoid" id="B3RI05"/>